<dbReference type="GO" id="GO:0005886">
    <property type="term" value="C:plasma membrane"/>
    <property type="evidence" value="ECO:0007669"/>
    <property type="project" value="UniProtKB-SubCell"/>
</dbReference>
<dbReference type="InterPro" id="IPR051461">
    <property type="entry name" value="UPF0750_membrane"/>
</dbReference>
<evidence type="ECO:0000256" key="1">
    <source>
        <dbReference type="ARBA" id="ARBA00004651"/>
    </source>
</evidence>
<keyword evidence="4 6" id="KW-1133">Transmembrane helix</keyword>
<keyword evidence="9" id="KW-1185">Reference proteome</keyword>
<feature type="transmembrane region" description="Helical" evidence="6">
    <location>
        <begin position="44"/>
        <end position="62"/>
    </location>
</feature>
<name>A0A239A4Q3_9BACT</name>
<dbReference type="EMBL" id="FZOC01000003">
    <property type="protein sequence ID" value="SNR90646.1"/>
    <property type="molecule type" value="Genomic_DNA"/>
</dbReference>
<feature type="domain" description="DUF2179" evidence="7">
    <location>
        <begin position="231"/>
        <end position="285"/>
    </location>
</feature>
<dbReference type="PANTHER" id="PTHR33545:SF5">
    <property type="entry name" value="UPF0750 MEMBRANE PROTEIN YITT"/>
    <property type="match status" value="1"/>
</dbReference>
<feature type="transmembrane region" description="Helical" evidence="6">
    <location>
        <begin position="15"/>
        <end position="37"/>
    </location>
</feature>
<reference evidence="8 9" key="1">
    <citation type="submission" date="2017-06" db="EMBL/GenBank/DDBJ databases">
        <authorList>
            <person name="Kim H.J."/>
            <person name="Triplett B.A."/>
        </authorList>
    </citation>
    <scope>NUCLEOTIDE SEQUENCE [LARGE SCALE GENOMIC DNA]</scope>
    <source>
        <strain evidence="8 9">DSM 13116</strain>
    </source>
</reference>
<dbReference type="InterPro" id="IPR015867">
    <property type="entry name" value="N-reg_PII/ATP_PRibTrfase_C"/>
</dbReference>
<feature type="transmembrane region" description="Helical" evidence="6">
    <location>
        <begin position="68"/>
        <end position="86"/>
    </location>
</feature>
<evidence type="ECO:0000313" key="8">
    <source>
        <dbReference type="EMBL" id="SNR90646.1"/>
    </source>
</evidence>
<dbReference type="OrthoDB" id="5401948at2"/>
<dbReference type="AlphaFoldDB" id="A0A239A4Q3"/>
<sequence length="294" mass="31840">MTTDAPALLRRLRRYAFTVPWNLLLLTAGSLMVAFAIKCVAAPHGLLAGGVSGLALLGFYVMPALDTGAWYFLLNVPIMALGWFLVSRRFVLYSLYGMAATSVFIERLTYVLPVSDPWLAVIACGVALGAGIGVALRSMGSTGGADILAVAVRERLGMPIGRFEFLFNVCVFALGFATLKLEAVLYSVAMNFLAGWVTDACLNMFSERRMALVITTRPDALVQAVLHRLGRGATILPARGGWSGEDRPVVLIMLNNLEMKRLEELVYEIDPGAFLIMGSGFNVTGQGFSGRKEY</sequence>
<accession>A0A239A4Q3</accession>
<evidence type="ECO:0000256" key="6">
    <source>
        <dbReference type="SAM" id="Phobius"/>
    </source>
</evidence>
<dbReference type="InterPro" id="IPR003740">
    <property type="entry name" value="YitT"/>
</dbReference>
<proteinExistence type="predicted"/>
<dbReference type="Pfam" id="PF10035">
    <property type="entry name" value="DUF2179"/>
    <property type="match status" value="1"/>
</dbReference>
<evidence type="ECO:0000256" key="5">
    <source>
        <dbReference type="ARBA" id="ARBA00023136"/>
    </source>
</evidence>
<keyword evidence="3 6" id="KW-0812">Transmembrane</keyword>
<dbReference type="Gene3D" id="3.30.70.120">
    <property type="match status" value="1"/>
</dbReference>
<keyword evidence="5 6" id="KW-0472">Membrane</keyword>
<organism evidence="8 9">
    <name type="scientific">Humidesulfovibrio mexicanus</name>
    <dbReference type="NCBI Taxonomy" id="147047"/>
    <lineage>
        <taxon>Bacteria</taxon>
        <taxon>Pseudomonadati</taxon>
        <taxon>Thermodesulfobacteriota</taxon>
        <taxon>Desulfovibrionia</taxon>
        <taxon>Desulfovibrionales</taxon>
        <taxon>Desulfovibrionaceae</taxon>
        <taxon>Humidesulfovibrio</taxon>
    </lineage>
</organism>
<dbReference type="Pfam" id="PF02588">
    <property type="entry name" value="YitT_membrane"/>
    <property type="match status" value="1"/>
</dbReference>
<dbReference type="RefSeq" id="WP_089273944.1">
    <property type="nucleotide sequence ID" value="NZ_FZOC01000003.1"/>
</dbReference>
<evidence type="ECO:0000256" key="3">
    <source>
        <dbReference type="ARBA" id="ARBA00022692"/>
    </source>
</evidence>
<dbReference type="PANTHER" id="PTHR33545">
    <property type="entry name" value="UPF0750 MEMBRANE PROTEIN YITT-RELATED"/>
    <property type="match status" value="1"/>
</dbReference>
<dbReference type="PIRSF" id="PIRSF006483">
    <property type="entry name" value="Membrane_protein_YitT"/>
    <property type="match status" value="1"/>
</dbReference>
<evidence type="ECO:0000259" key="7">
    <source>
        <dbReference type="Pfam" id="PF10035"/>
    </source>
</evidence>
<evidence type="ECO:0000256" key="4">
    <source>
        <dbReference type="ARBA" id="ARBA00022989"/>
    </source>
</evidence>
<feature type="transmembrane region" description="Helical" evidence="6">
    <location>
        <begin position="156"/>
        <end position="177"/>
    </location>
</feature>
<evidence type="ECO:0000256" key="2">
    <source>
        <dbReference type="ARBA" id="ARBA00022475"/>
    </source>
</evidence>
<feature type="transmembrane region" description="Helical" evidence="6">
    <location>
        <begin position="93"/>
        <end position="112"/>
    </location>
</feature>
<dbReference type="InterPro" id="IPR019264">
    <property type="entry name" value="DUF2179"/>
</dbReference>
<dbReference type="Proteomes" id="UP000198324">
    <property type="component" value="Unassembled WGS sequence"/>
</dbReference>
<protein>
    <submittedName>
        <fullName evidence="8">Uncharacterized membrane-anchored protein YitT, contains DUF161 and DUF2179 domains</fullName>
    </submittedName>
</protein>
<feature type="transmembrane region" description="Helical" evidence="6">
    <location>
        <begin position="118"/>
        <end position="136"/>
    </location>
</feature>
<feature type="transmembrane region" description="Helical" evidence="6">
    <location>
        <begin position="183"/>
        <end position="202"/>
    </location>
</feature>
<keyword evidence="2" id="KW-1003">Cell membrane</keyword>
<gene>
    <name evidence="8" type="ORF">SAMN04488503_1835</name>
</gene>
<comment type="subcellular location">
    <subcellularLocation>
        <location evidence="1">Cell membrane</location>
        <topology evidence="1">Multi-pass membrane protein</topology>
    </subcellularLocation>
</comment>
<evidence type="ECO:0000313" key="9">
    <source>
        <dbReference type="Proteomes" id="UP000198324"/>
    </source>
</evidence>
<dbReference type="CDD" id="cd16380">
    <property type="entry name" value="YitT_C"/>
    <property type="match status" value="1"/>
</dbReference>